<sequence length="216" mass="23060">MIEQLLPAFLLGLLGAGHCVAMCGGIATALGLNAPGHLGYSLLYQVGRISSYMVIGLIFALFASLIPQSFIFYLRLLAALLLLGMALYLSGVWNALAGVERLGKVLWSLIQPLATKIKRPNSMIMAFVAGVIWGWLPCGMIYSALGLASLSANPLYGALTMLAFGLGTFPAMAGLTIFSQSVIKLISHRITRIFSALLIFFLAIWTAYSAVEAVIS</sequence>
<proteinExistence type="predicted"/>
<feature type="transmembrane region" description="Helical" evidence="1">
    <location>
        <begin position="72"/>
        <end position="96"/>
    </location>
</feature>
<feature type="transmembrane region" description="Helical" evidence="1">
    <location>
        <begin position="155"/>
        <end position="178"/>
    </location>
</feature>
<dbReference type="RefSeq" id="WP_044617104.1">
    <property type="nucleotide sequence ID" value="NZ_CP007142.1"/>
</dbReference>
<dbReference type="STRING" id="1445510.YC6258_02560"/>
<reference evidence="3 4" key="1">
    <citation type="submission" date="2014-01" db="EMBL/GenBank/DDBJ databases">
        <title>Full genme sequencing of cellulolytic bacterium Gynuella sunshinyii YC6258T gen. nov., sp. nov.</title>
        <authorList>
            <person name="Khan H."/>
            <person name="Chung E.J."/>
            <person name="Chung Y.R."/>
        </authorList>
    </citation>
    <scope>NUCLEOTIDE SEQUENCE [LARGE SCALE GENOMIC DNA]</scope>
    <source>
        <strain evidence="3 4">YC6258</strain>
    </source>
</reference>
<feature type="domain" description="Urease accessory protein UreH-like transmembrane" evidence="2">
    <location>
        <begin position="8"/>
        <end position="201"/>
    </location>
</feature>
<keyword evidence="1" id="KW-0812">Transmembrane</keyword>
<dbReference type="Pfam" id="PF13386">
    <property type="entry name" value="DsbD_2"/>
    <property type="match status" value="1"/>
</dbReference>
<dbReference type="AlphaFoldDB" id="A0A0C5VMN0"/>
<evidence type="ECO:0000256" key="1">
    <source>
        <dbReference type="SAM" id="Phobius"/>
    </source>
</evidence>
<feature type="transmembrane region" description="Helical" evidence="1">
    <location>
        <begin position="190"/>
        <end position="211"/>
    </location>
</feature>
<feature type="transmembrane region" description="Helical" evidence="1">
    <location>
        <begin position="6"/>
        <end position="30"/>
    </location>
</feature>
<dbReference type="PANTHER" id="PTHR42208">
    <property type="entry name" value="HEAVY METAL TRANSPORTER-RELATED"/>
    <property type="match status" value="1"/>
</dbReference>
<dbReference type="PANTHER" id="PTHR42208:SF1">
    <property type="entry name" value="HEAVY METAL TRANSPORTER"/>
    <property type="match status" value="1"/>
</dbReference>
<evidence type="ECO:0000313" key="4">
    <source>
        <dbReference type="Proteomes" id="UP000032266"/>
    </source>
</evidence>
<accession>A0A0C5VMN0</accession>
<keyword evidence="1" id="KW-0472">Membrane</keyword>
<dbReference type="InterPro" id="IPR039447">
    <property type="entry name" value="UreH-like_TM_dom"/>
</dbReference>
<keyword evidence="1" id="KW-1133">Transmembrane helix</keyword>
<keyword evidence="4" id="KW-1185">Reference proteome</keyword>
<feature type="transmembrane region" description="Helical" evidence="1">
    <location>
        <begin position="42"/>
        <end position="66"/>
    </location>
</feature>
<dbReference type="HOGENOM" id="CLU_032635_0_0_6"/>
<protein>
    <recommendedName>
        <fullName evidence="2">Urease accessory protein UreH-like transmembrane domain-containing protein</fullName>
    </recommendedName>
</protein>
<name>A0A0C5VMN0_9GAMM</name>
<dbReference type="KEGG" id="gsn:YC6258_02560"/>
<evidence type="ECO:0000313" key="3">
    <source>
        <dbReference type="EMBL" id="AJQ94598.1"/>
    </source>
</evidence>
<gene>
    <name evidence="3" type="ORF">YC6258_02560</name>
</gene>
<organism evidence="3 4">
    <name type="scientific">Gynuella sunshinyii YC6258</name>
    <dbReference type="NCBI Taxonomy" id="1445510"/>
    <lineage>
        <taxon>Bacteria</taxon>
        <taxon>Pseudomonadati</taxon>
        <taxon>Pseudomonadota</taxon>
        <taxon>Gammaproteobacteria</taxon>
        <taxon>Oceanospirillales</taxon>
        <taxon>Saccharospirillaceae</taxon>
        <taxon>Gynuella</taxon>
    </lineage>
</organism>
<dbReference type="Proteomes" id="UP000032266">
    <property type="component" value="Chromosome"/>
</dbReference>
<evidence type="ECO:0000259" key="2">
    <source>
        <dbReference type="Pfam" id="PF13386"/>
    </source>
</evidence>
<dbReference type="EMBL" id="CP007142">
    <property type="protein sequence ID" value="AJQ94598.1"/>
    <property type="molecule type" value="Genomic_DNA"/>
</dbReference>
<feature type="transmembrane region" description="Helical" evidence="1">
    <location>
        <begin position="123"/>
        <end position="143"/>
    </location>
</feature>